<keyword evidence="2" id="KW-1185">Reference proteome</keyword>
<evidence type="ECO:0000313" key="1">
    <source>
        <dbReference type="Ensembl" id="ENSECRP00000021415.1"/>
    </source>
</evidence>
<organism evidence="1 2">
    <name type="scientific">Erpetoichthys calabaricus</name>
    <name type="common">Rope fish</name>
    <name type="synonym">Calamoichthys calabaricus</name>
    <dbReference type="NCBI Taxonomy" id="27687"/>
    <lineage>
        <taxon>Eukaryota</taxon>
        <taxon>Metazoa</taxon>
        <taxon>Chordata</taxon>
        <taxon>Craniata</taxon>
        <taxon>Vertebrata</taxon>
        <taxon>Euteleostomi</taxon>
        <taxon>Actinopterygii</taxon>
        <taxon>Polypteriformes</taxon>
        <taxon>Polypteridae</taxon>
        <taxon>Erpetoichthys</taxon>
    </lineage>
</organism>
<reference evidence="1" key="1">
    <citation type="submission" date="2021-06" db="EMBL/GenBank/DDBJ databases">
        <authorList>
            <consortium name="Wellcome Sanger Institute Data Sharing"/>
        </authorList>
    </citation>
    <scope>NUCLEOTIDE SEQUENCE [LARGE SCALE GENOMIC DNA]</scope>
</reference>
<protein>
    <submittedName>
        <fullName evidence="1">Uncharacterized protein</fullName>
    </submittedName>
</protein>
<accession>A0A8C4SSG8</accession>
<sequence length="132" mass="14286">MSSSSGSGNHSYDIGTKSGLTQTYNTPVFKAERVERAMGSSSAGQYPVSHSGVRVTDAQGQQWLIHKGGGYGISSQTVVVDAKHMSDKWKVTETKDFQGSKNISDFVNTGGPKYNVILNNCHSASHRMMNQK</sequence>
<reference evidence="1" key="2">
    <citation type="submission" date="2025-08" db="UniProtKB">
        <authorList>
            <consortium name="Ensembl"/>
        </authorList>
    </citation>
    <scope>IDENTIFICATION</scope>
</reference>
<dbReference type="AlphaFoldDB" id="A0A8C4SSG8"/>
<dbReference type="Proteomes" id="UP000694620">
    <property type="component" value="Chromosome 13"/>
</dbReference>
<name>A0A8C4SSG8_ERPCA</name>
<proteinExistence type="predicted"/>
<reference evidence="1" key="3">
    <citation type="submission" date="2025-09" db="UniProtKB">
        <authorList>
            <consortium name="Ensembl"/>
        </authorList>
    </citation>
    <scope>IDENTIFICATION</scope>
</reference>
<dbReference type="Ensembl" id="ENSECRT00000021879.1">
    <property type="protein sequence ID" value="ENSECRP00000021415.1"/>
    <property type="gene ID" value="ENSECRG00000014444.1"/>
</dbReference>
<dbReference type="GeneTree" id="ENSGT00690000103873"/>
<evidence type="ECO:0000313" key="2">
    <source>
        <dbReference type="Proteomes" id="UP000694620"/>
    </source>
</evidence>